<organism evidence="4 5">
    <name type="scientific">Handelsmanbacteria sp. (strain RIFCSPLOWO2_12_FULL_64_10)</name>
    <dbReference type="NCBI Taxonomy" id="1817868"/>
    <lineage>
        <taxon>Bacteria</taxon>
        <taxon>Candidatus Handelsmaniibacteriota</taxon>
    </lineage>
</organism>
<gene>
    <name evidence="4" type="ORF">A3F84_08765</name>
</gene>
<dbReference type="PANTHER" id="PTHR43080">
    <property type="entry name" value="CBS DOMAIN-CONTAINING PROTEIN CBSX3, MITOCHONDRIAL"/>
    <property type="match status" value="1"/>
</dbReference>
<proteinExistence type="predicted"/>
<accession>A0A1F6D6F8</accession>
<dbReference type="SMART" id="SM00116">
    <property type="entry name" value="CBS"/>
    <property type="match status" value="2"/>
</dbReference>
<name>A0A1F6D6F8_HANXR</name>
<protein>
    <recommendedName>
        <fullName evidence="3">CBS domain-containing protein</fullName>
    </recommendedName>
</protein>
<dbReference type="InterPro" id="IPR046342">
    <property type="entry name" value="CBS_dom_sf"/>
</dbReference>
<comment type="caution">
    <text evidence="4">The sequence shown here is derived from an EMBL/GenBank/DDBJ whole genome shotgun (WGS) entry which is preliminary data.</text>
</comment>
<evidence type="ECO:0000313" key="5">
    <source>
        <dbReference type="Proteomes" id="UP000178606"/>
    </source>
</evidence>
<dbReference type="SUPFAM" id="SSF54631">
    <property type="entry name" value="CBS-domain pair"/>
    <property type="match status" value="1"/>
</dbReference>
<evidence type="ECO:0000313" key="4">
    <source>
        <dbReference type="EMBL" id="OGG56582.1"/>
    </source>
</evidence>
<dbReference type="Pfam" id="PF00571">
    <property type="entry name" value="CBS"/>
    <property type="match status" value="2"/>
</dbReference>
<sequence length="145" mass="16181">MKVREIMDSKGWRVVTISAQATLREALCTLVENKVGALPVQDGFGAVQGIITERDLMREVYKNSPLEQTRVDRVMTRNLITSTPEDDIEYVMKEMTERRFRHMPVMVDGALAGIISIGDIVKAQLNHAKTQITHLIDYVAGPVAG</sequence>
<evidence type="ECO:0000256" key="2">
    <source>
        <dbReference type="PROSITE-ProRule" id="PRU00703"/>
    </source>
</evidence>
<reference evidence="4 5" key="1">
    <citation type="journal article" date="2016" name="Nat. Commun.">
        <title>Thousands of microbial genomes shed light on interconnected biogeochemical processes in an aquifer system.</title>
        <authorList>
            <person name="Anantharaman K."/>
            <person name="Brown C.T."/>
            <person name="Hug L.A."/>
            <person name="Sharon I."/>
            <person name="Castelle C.J."/>
            <person name="Probst A.J."/>
            <person name="Thomas B.C."/>
            <person name="Singh A."/>
            <person name="Wilkins M.J."/>
            <person name="Karaoz U."/>
            <person name="Brodie E.L."/>
            <person name="Williams K.H."/>
            <person name="Hubbard S.S."/>
            <person name="Banfield J.F."/>
        </authorList>
    </citation>
    <scope>NUCLEOTIDE SEQUENCE [LARGE SCALE GENOMIC DNA]</scope>
    <source>
        <strain evidence="5">RIFCSPLOWO2_12_FULL_64_10</strain>
    </source>
</reference>
<dbReference type="InterPro" id="IPR051257">
    <property type="entry name" value="Diverse_CBS-Domain"/>
</dbReference>
<dbReference type="Gene3D" id="3.10.580.10">
    <property type="entry name" value="CBS-domain"/>
    <property type="match status" value="1"/>
</dbReference>
<evidence type="ECO:0000256" key="1">
    <source>
        <dbReference type="ARBA" id="ARBA00023122"/>
    </source>
</evidence>
<dbReference type="AlphaFoldDB" id="A0A1F6D6F8"/>
<feature type="domain" description="CBS" evidence="3">
    <location>
        <begin position="7"/>
        <end position="66"/>
    </location>
</feature>
<dbReference type="PROSITE" id="PS51371">
    <property type="entry name" value="CBS"/>
    <property type="match status" value="2"/>
</dbReference>
<dbReference type="Proteomes" id="UP000178606">
    <property type="component" value="Unassembled WGS sequence"/>
</dbReference>
<dbReference type="InterPro" id="IPR044725">
    <property type="entry name" value="CBSX3_CBS_dom"/>
</dbReference>
<dbReference type="PANTHER" id="PTHR43080:SF2">
    <property type="entry name" value="CBS DOMAIN-CONTAINING PROTEIN"/>
    <property type="match status" value="1"/>
</dbReference>
<dbReference type="CDD" id="cd04623">
    <property type="entry name" value="CBS_pair_bac_euk"/>
    <property type="match status" value="1"/>
</dbReference>
<keyword evidence="1 2" id="KW-0129">CBS domain</keyword>
<dbReference type="EMBL" id="MFKF01000026">
    <property type="protein sequence ID" value="OGG56582.1"/>
    <property type="molecule type" value="Genomic_DNA"/>
</dbReference>
<evidence type="ECO:0000259" key="3">
    <source>
        <dbReference type="PROSITE" id="PS51371"/>
    </source>
</evidence>
<dbReference type="InterPro" id="IPR000644">
    <property type="entry name" value="CBS_dom"/>
</dbReference>
<feature type="domain" description="CBS" evidence="3">
    <location>
        <begin position="75"/>
        <end position="130"/>
    </location>
</feature>